<gene>
    <name evidence="1" type="ORF">MM171B02587_0004</name>
</gene>
<dbReference type="EMBL" id="MT143942">
    <property type="protein sequence ID" value="QJH93054.1"/>
    <property type="molecule type" value="Genomic_DNA"/>
</dbReference>
<name>A0A6M3X5K7_9ZZZZ</name>
<reference evidence="1" key="1">
    <citation type="submission" date="2020-03" db="EMBL/GenBank/DDBJ databases">
        <title>The deep terrestrial virosphere.</title>
        <authorList>
            <person name="Holmfeldt K."/>
            <person name="Nilsson E."/>
            <person name="Simone D."/>
            <person name="Lopez-Fernandez M."/>
            <person name="Wu X."/>
            <person name="de Brujin I."/>
            <person name="Lundin D."/>
            <person name="Andersson A."/>
            <person name="Bertilsson S."/>
            <person name="Dopson M."/>
        </authorList>
    </citation>
    <scope>NUCLEOTIDE SEQUENCE</scope>
    <source>
        <strain evidence="1">MM171B02587</strain>
    </source>
</reference>
<organism evidence="1">
    <name type="scientific">viral metagenome</name>
    <dbReference type="NCBI Taxonomy" id="1070528"/>
    <lineage>
        <taxon>unclassified sequences</taxon>
        <taxon>metagenomes</taxon>
        <taxon>organismal metagenomes</taxon>
    </lineage>
</organism>
<proteinExistence type="predicted"/>
<accession>A0A6M3X5K7</accession>
<evidence type="ECO:0000313" key="1">
    <source>
        <dbReference type="EMBL" id="QJH93054.1"/>
    </source>
</evidence>
<dbReference type="AlphaFoldDB" id="A0A6M3X5K7"/>
<protein>
    <submittedName>
        <fullName evidence="1">Uncharacterized protein</fullName>
    </submittedName>
</protein>
<sequence length="64" mass="7580">MVLYLVWAKKESDVMNLIDWEARDKPQPIIIKVEKKEGCVMCHHIADHNFYKELTSRHMNKNPG</sequence>